<reference evidence="8" key="1">
    <citation type="submission" date="2018-06" db="EMBL/GenBank/DDBJ databases">
        <authorList>
            <person name="Zhirakovskaya E."/>
        </authorList>
    </citation>
    <scope>NUCLEOTIDE SEQUENCE</scope>
</reference>
<accession>A0A3B0Z1F0</accession>
<proteinExistence type="inferred from homology"/>
<gene>
    <name evidence="8" type="ORF">MNBD_GAMMA18-1705</name>
</gene>
<dbReference type="EMBL" id="UOFP01000096">
    <property type="protein sequence ID" value="VAW85491.1"/>
    <property type="molecule type" value="Genomic_DNA"/>
</dbReference>
<feature type="non-terminal residue" evidence="8">
    <location>
        <position position="212"/>
    </location>
</feature>
<evidence type="ECO:0000256" key="1">
    <source>
        <dbReference type="ARBA" id="ARBA00004141"/>
    </source>
</evidence>
<feature type="transmembrane region" description="Helical" evidence="6">
    <location>
        <begin position="40"/>
        <end position="64"/>
    </location>
</feature>
<dbReference type="Pfam" id="PF02683">
    <property type="entry name" value="DsbD_TM"/>
    <property type="match status" value="1"/>
</dbReference>
<organism evidence="8">
    <name type="scientific">hydrothermal vent metagenome</name>
    <dbReference type="NCBI Taxonomy" id="652676"/>
    <lineage>
        <taxon>unclassified sequences</taxon>
        <taxon>metagenomes</taxon>
        <taxon>ecological metagenomes</taxon>
    </lineage>
</organism>
<comment type="subcellular location">
    <subcellularLocation>
        <location evidence="1">Membrane</location>
        <topology evidence="1">Multi-pass membrane protein</topology>
    </subcellularLocation>
</comment>
<evidence type="ECO:0000313" key="8">
    <source>
        <dbReference type="EMBL" id="VAW85491.1"/>
    </source>
</evidence>
<dbReference type="PANTHER" id="PTHR31272">
    <property type="entry name" value="CYTOCHROME C-TYPE BIOGENESIS PROTEIN HI_1454-RELATED"/>
    <property type="match status" value="1"/>
</dbReference>
<name>A0A3B0Z1F0_9ZZZZ</name>
<evidence type="ECO:0000259" key="7">
    <source>
        <dbReference type="Pfam" id="PF02683"/>
    </source>
</evidence>
<dbReference type="AlphaFoldDB" id="A0A3B0Z1F0"/>
<evidence type="ECO:0000256" key="5">
    <source>
        <dbReference type="ARBA" id="ARBA00023136"/>
    </source>
</evidence>
<evidence type="ECO:0000256" key="6">
    <source>
        <dbReference type="SAM" id="Phobius"/>
    </source>
</evidence>
<evidence type="ECO:0000256" key="3">
    <source>
        <dbReference type="ARBA" id="ARBA00022692"/>
    </source>
</evidence>
<dbReference type="InterPro" id="IPR051790">
    <property type="entry name" value="Cytochrome_c-biogenesis_DsbD"/>
</dbReference>
<feature type="transmembrane region" description="Helical" evidence="6">
    <location>
        <begin position="70"/>
        <end position="88"/>
    </location>
</feature>
<dbReference type="PANTHER" id="PTHR31272:SF9">
    <property type="entry name" value="BLL1027 PROTEIN"/>
    <property type="match status" value="1"/>
</dbReference>
<protein>
    <submittedName>
        <fullName evidence="8">Cytochrome c-type biogenesis protein CcdA (DsbD analog)</fullName>
    </submittedName>
</protein>
<keyword evidence="3 6" id="KW-0812">Transmembrane</keyword>
<sequence length="212" mass="22331">MTSMFLAYIAGVVTILSPCVLPLLPIILGSSFNEHRRGPLFLVAGLIISFTTFGMVVATIGFSIGLTTSVLQTTAATVMIIFGLVLLFNPLYERFSAFASASTSGMNSKVSTIKLSGARGQFALGLLLGAVWSPCVGPTLGAAITLASQGQSLIYAATIMLLFSIGTSTPILAMSFASQKTRMKMKNSMMNASRWIKPTMGAIFIAVGLMII</sequence>
<evidence type="ECO:0000256" key="4">
    <source>
        <dbReference type="ARBA" id="ARBA00022989"/>
    </source>
</evidence>
<comment type="similarity">
    <text evidence="2">Belongs to the DsbD family.</text>
</comment>
<keyword evidence="5 6" id="KW-0472">Membrane</keyword>
<dbReference type="GO" id="GO:0017004">
    <property type="term" value="P:cytochrome complex assembly"/>
    <property type="evidence" value="ECO:0007669"/>
    <property type="project" value="InterPro"/>
</dbReference>
<feature type="transmembrane region" description="Helical" evidence="6">
    <location>
        <begin position="122"/>
        <end position="147"/>
    </location>
</feature>
<dbReference type="InterPro" id="IPR003834">
    <property type="entry name" value="Cyt_c_assmbl_TM_dom"/>
</dbReference>
<keyword evidence="4 6" id="KW-1133">Transmembrane helix</keyword>
<feature type="transmembrane region" description="Helical" evidence="6">
    <location>
        <begin position="6"/>
        <end position="28"/>
    </location>
</feature>
<evidence type="ECO:0000256" key="2">
    <source>
        <dbReference type="ARBA" id="ARBA00006143"/>
    </source>
</evidence>
<feature type="transmembrane region" description="Helical" evidence="6">
    <location>
        <begin position="153"/>
        <end position="174"/>
    </location>
</feature>
<feature type="domain" description="Cytochrome C biogenesis protein transmembrane" evidence="7">
    <location>
        <begin position="5"/>
        <end position="211"/>
    </location>
</feature>
<dbReference type="GO" id="GO:0016020">
    <property type="term" value="C:membrane"/>
    <property type="evidence" value="ECO:0007669"/>
    <property type="project" value="UniProtKB-SubCell"/>
</dbReference>